<reference evidence="2 3" key="1">
    <citation type="journal article" date="2008" name="Int. J. Syst. Evol. Microbiol.">
        <title>Amphritea japonica sp. nov. and Amphritea balenae sp. nov., isolated from the sediment adjacent to sperm whale carcasses off Kagoshima, Japan.</title>
        <authorList>
            <person name="Miyazaki M."/>
            <person name="Nogi Y."/>
            <person name="Fujiwara Y."/>
            <person name="Kawato M."/>
            <person name="Nagahama T."/>
            <person name="Kubokawa K."/>
            <person name="Horikoshi K."/>
        </authorList>
    </citation>
    <scope>NUCLEOTIDE SEQUENCE [LARGE SCALE GENOMIC DNA]</scope>
    <source>
        <strain evidence="2 3">ATCC BAA-1530</strain>
    </source>
</reference>
<dbReference type="Gene3D" id="3.30.950.30">
    <property type="entry name" value="Schlafen, AAA domain"/>
    <property type="match status" value="1"/>
</dbReference>
<accession>A0A7R6STC2</accession>
<proteinExistence type="predicted"/>
<protein>
    <recommendedName>
        <fullName evidence="1">Schlafen AlbA-2 domain-containing protein</fullName>
    </recommendedName>
</protein>
<evidence type="ECO:0000313" key="2">
    <source>
        <dbReference type="EMBL" id="BBB26520.1"/>
    </source>
</evidence>
<dbReference type="Pfam" id="PF04326">
    <property type="entry name" value="SLFN_AlbA_2"/>
    <property type="match status" value="1"/>
</dbReference>
<dbReference type="Proteomes" id="UP000595663">
    <property type="component" value="Chromosome"/>
</dbReference>
<feature type="domain" description="Schlafen AlbA-2" evidence="1">
    <location>
        <begin position="28"/>
        <end position="144"/>
    </location>
</feature>
<keyword evidence="3" id="KW-1185">Reference proteome</keyword>
<dbReference type="KEGG" id="ajp:AMJAP_1929"/>
<sequence length="288" mass="32383">MPGVSPMSVQREYRGISQRAKSLLAKPEGIDVDFKREINGIKSRDLVSFANSLYGGAILVGVDEYTSKDGLQRGRVVGCDVDDSSRLSLINKATDCYPIVDIELIVENISRKPFFRIEISPGAKRPYCTQRGEYAMRADARSRALYPEELLAMFMDREGELFVSRFREAVAQLEHRLGVMDHAFGSGMVQLVSHLDELDGQVRRTLNRVDQMTDSAKKRSRNMLQALKDSQDSIAGLESLLLAQNGHPAGRIEMLRDIRSRLDLLTENLTPEHVDQDLSDPKVDDRND</sequence>
<evidence type="ECO:0000313" key="3">
    <source>
        <dbReference type="Proteomes" id="UP000595663"/>
    </source>
</evidence>
<name>A0A7R6STC2_9GAMM</name>
<dbReference type="EMBL" id="AP014545">
    <property type="protein sequence ID" value="BBB26520.1"/>
    <property type="molecule type" value="Genomic_DNA"/>
</dbReference>
<dbReference type="InterPro" id="IPR038461">
    <property type="entry name" value="Schlafen_AlbA_2_dom_sf"/>
</dbReference>
<evidence type="ECO:0000259" key="1">
    <source>
        <dbReference type="Pfam" id="PF04326"/>
    </source>
</evidence>
<dbReference type="AlphaFoldDB" id="A0A7R6STC2"/>
<dbReference type="InterPro" id="IPR007421">
    <property type="entry name" value="Schlafen_AlbA_2_dom"/>
</dbReference>
<gene>
    <name evidence="2" type="ORF">AMJAP_1929</name>
</gene>
<organism evidence="2 3">
    <name type="scientific">Amphritea japonica ATCC BAA-1530</name>
    <dbReference type="NCBI Taxonomy" id="1278309"/>
    <lineage>
        <taxon>Bacteria</taxon>
        <taxon>Pseudomonadati</taxon>
        <taxon>Pseudomonadota</taxon>
        <taxon>Gammaproteobacteria</taxon>
        <taxon>Oceanospirillales</taxon>
        <taxon>Oceanospirillaceae</taxon>
        <taxon>Amphritea</taxon>
    </lineage>
</organism>